<dbReference type="InterPro" id="IPR003439">
    <property type="entry name" value="ABC_transporter-like_ATP-bd"/>
</dbReference>
<keyword evidence="2" id="KW-0067">ATP-binding</keyword>
<evidence type="ECO:0000256" key="2">
    <source>
        <dbReference type="ARBA" id="ARBA00022840"/>
    </source>
</evidence>
<dbReference type="Gene3D" id="3.40.50.300">
    <property type="entry name" value="P-loop containing nucleotide triphosphate hydrolases"/>
    <property type="match status" value="2"/>
</dbReference>
<proteinExistence type="predicted"/>
<dbReference type="PRINTS" id="PR01868">
    <property type="entry name" value="ABCEFAMILY"/>
</dbReference>
<dbReference type="EMBL" id="PNBA02000019">
    <property type="protein sequence ID" value="KAG6390901.1"/>
    <property type="molecule type" value="Genomic_DNA"/>
</dbReference>
<sequence>MIQSHHYGPNYYKLHSLPVPRPGQILGIVGNNGIGKSTAIKILSGKNPPDWQEILDHFKGTELHNYFTRIVEDKVKVTFKPQGVVNVPTVLQGNVGQVLSKVHDMREMKQELVAELDLIQLMDRNVGDLSGGELQRFTIAFNAMRKAEIHLFDEPSTFLDVKQRLKVGRVVRSLVQPNNYVIVVEHDLSLLDYLSDQICCFYGRRGLYGVVTLPVSVREGINVFLTGFVSTENQFRTKPLKVLEGEYTDSEIIVLLGENGTGKTTFLQMLAGHSEPDSGEGSDVEILKFNVSYKEQNPLLIEHILDKEYVDLSGGELQKVALALCLGKVSYVIVVEHDLIMLEYLSDFLLWESWLKRFDV</sequence>
<dbReference type="AlphaFoldDB" id="A0A8X8WB73"/>
<dbReference type="InterPro" id="IPR027417">
    <property type="entry name" value="P-loop_NTPase"/>
</dbReference>
<accession>A0A8X8WB73</accession>
<dbReference type="PROSITE" id="PS50893">
    <property type="entry name" value="ABC_TRANSPORTER_2"/>
    <property type="match status" value="1"/>
</dbReference>
<keyword evidence="5" id="KW-1185">Reference proteome</keyword>
<evidence type="ECO:0000256" key="1">
    <source>
        <dbReference type="ARBA" id="ARBA00022741"/>
    </source>
</evidence>
<dbReference type="GO" id="GO:0016887">
    <property type="term" value="F:ATP hydrolysis activity"/>
    <property type="evidence" value="ECO:0007669"/>
    <property type="project" value="InterPro"/>
</dbReference>
<dbReference type="InterPro" id="IPR003593">
    <property type="entry name" value="AAA+_ATPase"/>
</dbReference>
<evidence type="ECO:0000259" key="3">
    <source>
        <dbReference type="PROSITE" id="PS50893"/>
    </source>
</evidence>
<dbReference type="Proteomes" id="UP000298416">
    <property type="component" value="Unassembled WGS sequence"/>
</dbReference>
<dbReference type="PANTHER" id="PTHR19248">
    <property type="entry name" value="ATP-BINDING TRANSPORT PROTEIN-RELATED"/>
    <property type="match status" value="1"/>
</dbReference>
<dbReference type="Pfam" id="PF00005">
    <property type="entry name" value="ABC_tran"/>
    <property type="match status" value="2"/>
</dbReference>
<dbReference type="GO" id="GO:0005524">
    <property type="term" value="F:ATP binding"/>
    <property type="evidence" value="ECO:0007669"/>
    <property type="project" value="UniProtKB-KW"/>
</dbReference>
<reference evidence="4" key="1">
    <citation type="submission" date="2018-01" db="EMBL/GenBank/DDBJ databases">
        <authorList>
            <person name="Mao J.F."/>
        </authorList>
    </citation>
    <scope>NUCLEOTIDE SEQUENCE</scope>
    <source>
        <strain evidence="4">Huo1</strain>
        <tissue evidence="4">Leaf</tissue>
    </source>
</reference>
<evidence type="ECO:0000313" key="4">
    <source>
        <dbReference type="EMBL" id="KAG6390901.1"/>
    </source>
</evidence>
<dbReference type="SMART" id="SM00382">
    <property type="entry name" value="AAA"/>
    <property type="match status" value="2"/>
</dbReference>
<feature type="domain" description="ABC transporter" evidence="3">
    <location>
        <begin position="2"/>
        <end position="227"/>
    </location>
</feature>
<gene>
    <name evidence="4" type="ORF">SASPL_148646</name>
</gene>
<dbReference type="SUPFAM" id="SSF52540">
    <property type="entry name" value="P-loop containing nucleoside triphosphate hydrolases"/>
    <property type="match status" value="2"/>
</dbReference>
<reference evidence="4" key="2">
    <citation type="submission" date="2020-08" db="EMBL/GenBank/DDBJ databases">
        <title>Plant Genome Project.</title>
        <authorList>
            <person name="Zhang R.-G."/>
        </authorList>
    </citation>
    <scope>NUCLEOTIDE SEQUENCE</scope>
    <source>
        <strain evidence="4">Huo1</strain>
        <tissue evidence="4">Leaf</tissue>
    </source>
</reference>
<organism evidence="4">
    <name type="scientific">Salvia splendens</name>
    <name type="common">Scarlet sage</name>
    <dbReference type="NCBI Taxonomy" id="180675"/>
    <lineage>
        <taxon>Eukaryota</taxon>
        <taxon>Viridiplantae</taxon>
        <taxon>Streptophyta</taxon>
        <taxon>Embryophyta</taxon>
        <taxon>Tracheophyta</taxon>
        <taxon>Spermatophyta</taxon>
        <taxon>Magnoliopsida</taxon>
        <taxon>eudicotyledons</taxon>
        <taxon>Gunneridae</taxon>
        <taxon>Pentapetalae</taxon>
        <taxon>asterids</taxon>
        <taxon>lamiids</taxon>
        <taxon>Lamiales</taxon>
        <taxon>Lamiaceae</taxon>
        <taxon>Nepetoideae</taxon>
        <taxon>Mentheae</taxon>
        <taxon>Salviinae</taxon>
        <taxon>Salvia</taxon>
        <taxon>Salvia subgen. Calosphace</taxon>
        <taxon>core Calosphace</taxon>
    </lineage>
</organism>
<dbReference type="InterPro" id="IPR013283">
    <property type="entry name" value="RLI1"/>
</dbReference>
<keyword evidence="1" id="KW-0547">Nucleotide-binding</keyword>
<comment type="caution">
    <text evidence="4">The sequence shown here is derived from an EMBL/GenBank/DDBJ whole genome shotgun (WGS) entry which is preliminary data.</text>
</comment>
<protein>
    <recommendedName>
        <fullName evidence="3">ABC transporter domain-containing protein</fullName>
    </recommendedName>
</protein>
<name>A0A8X8WB73_SALSN</name>
<evidence type="ECO:0000313" key="5">
    <source>
        <dbReference type="Proteomes" id="UP000298416"/>
    </source>
</evidence>